<keyword evidence="3" id="KW-1185">Reference proteome</keyword>
<feature type="region of interest" description="Disordered" evidence="1">
    <location>
        <begin position="222"/>
        <end position="320"/>
    </location>
</feature>
<name>A0A239F1C0_EKHLU</name>
<dbReference type="AlphaFoldDB" id="A0A239F1C0"/>
<dbReference type="EMBL" id="FZPD01000001">
    <property type="protein sequence ID" value="SNS50338.1"/>
    <property type="molecule type" value="Genomic_DNA"/>
</dbReference>
<reference evidence="2 3" key="1">
    <citation type="submission" date="2017-06" db="EMBL/GenBank/DDBJ databases">
        <authorList>
            <person name="Kim H.J."/>
            <person name="Triplett B.A."/>
        </authorList>
    </citation>
    <scope>NUCLEOTIDE SEQUENCE [LARGE SCALE GENOMIC DNA]</scope>
    <source>
        <strain evidence="2 3">DSM 19307</strain>
    </source>
</reference>
<feature type="compositionally biased region" description="Acidic residues" evidence="1">
    <location>
        <begin position="255"/>
        <end position="297"/>
    </location>
</feature>
<organism evidence="2 3">
    <name type="scientific">Ekhidna lutea</name>
    <dbReference type="NCBI Taxonomy" id="447679"/>
    <lineage>
        <taxon>Bacteria</taxon>
        <taxon>Pseudomonadati</taxon>
        <taxon>Bacteroidota</taxon>
        <taxon>Cytophagia</taxon>
        <taxon>Cytophagales</taxon>
        <taxon>Reichenbachiellaceae</taxon>
        <taxon>Ekhidna</taxon>
    </lineage>
</organism>
<dbReference type="RefSeq" id="WP_089355191.1">
    <property type="nucleotide sequence ID" value="NZ_FZPD01000001.1"/>
</dbReference>
<accession>A0A239F1C0</accession>
<sequence length="420" mass="49340">MQKKLNEDFIDDYCEKFASKVTAEFFSNGKEVITGKEILKVTPSKQVNFFVIKLLFRYWQEETKKLESPFFNYKHDEVRQAMIQFMNVLSQHIEINREKFETLLNHAVKDTLYLAAMPQAYVEIDLDSRGIELIKEKTVEGTVKYLKIHKQEIQNFMSDMKGLTIDDVIDELPEEFEDFDTTEAVSEECKLLSKVLEITVDKIFSDDPNIDEFDEDDLFAPGEEDLVDERPVAKKTAPDAQAESEGVEISKEDEAMSEEDIQEEEAQSNQPEEEDEEDDIPQSQKEEEEPEEDEEEEEPKKEVRSPVMLEDDDREDDFPEETINKQFEKEEETLAEHHEKAPQEGSILSLISLNHRYMFIKDLFRNDKDEFEKALVELEGYDSFDASVEFLVQGYAKHNEWDMQSDEVKEFLKVLFRRFR</sequence>
<evidence type="ECO:0000313" key="3">
    <source>
        <dbReference type="Proteomes" id="UP000198393"/>
    </source>
</evidence>
<dbReference type="OrthoDB" id="1100725at2"/>
<evidence type="ECO:0000256" key="1">
    <source>
        <dbReference type="SAM" id="MobiDB-lite"/>
    </source>
</evidence>
<proteinExistence type="predicted"/>
<dbReference type="Proteomes" id="UP000198393">
    <property type="component" value="Unassembled WGS sequence"/>
</dbReference>
<protein>
    <submittedName>
        <fullName evidence="2">Uncharacterized protein</fullName>
    </submittedName>
</protein>
<feature type="compositionally biased region" description="Acidic residues" evidence="1">
    <location>
        <begin position="309"/>
        <end position="320"/>
    </location>
</feature>
<gene>
    <name evidence="2" type="ORF">SAMN05421640_0423</name>
</gene>
<evidence type="ECO:0000313" key="2">
    <source>
        <dbReference type="EMBL" id="SNS50338.1"/>
    </source>
</evidence>